<evidence type="ECO:0000313" key="3">
    <source>
        <dbReference type="EMBL" id="TXE27338.1"/>
    </source>
</evidence>
<dbReference type="EMBL" id="VOUQ01000018">
    <property type="protein sequence ID" value="TXE27338.1"/>
    <property type="molecule type" value="Genomic_DNA"/>
</dbReference>
<dbReference type="AlphaFoldDB" id="A0A5C7C1D2"/>
<dbReference type="Gene3D" id="1.25.40.10">
    <property type="entry name" value="Tetratricopeptide repeat domain"/>
    <property type="match status" value="4"/>
</dbReference>
<evidence type="ECO:0000256" key="1">
    <source>
        <dbReference type="SAM" id="MobiDB-lite"/>
    </source>
</evidence>
<name>A0A5C7C1D2_SERMA</name>
<evidence type="ECO:0000313" key="4">
    <source>
        <dbReference type="Proteomes" id="UP000321126"/>
    </source>
</evidence>
<comment type="caution">
    <text evidence="3">The sequence shown here is derived from an EMBL/GenBank/DDBJ whole genome shotgun (WGS) entry which is preliminary data.</text>
</comment>
<feature type="chain" id="PRO_5023038212" evidence="2">
    <location>
        <begin position="23"/>
        <end position="463"/>
    </location>
</feature>
<gene>
    <name evidence="3" type="ORF">FOT62_22475</name>
</gene>
<dbReference type="Pfam" id="PF08238">
    <property type="entry name" value="Sel1"/>
    <property type="match status" value="7"/>
</dbReference>
<dbReference type="RefSeq" id="WP_147882624.1">
    <property type="nucleotide sequence ID" value="NZ_VOUW01000022.1"/>
</dbReference>
<reference evidence="3 4" key="1">
    <citation type="submission" date="2019-07" db="EMBL/GenBank/DDBJ databases">
        <title>Serratia strains were isolated from fresh produce.</title>
        <authorList>
            <person name="Cho G.-S."/>
            <person name="Stein M."/>
            <person name="Lee W."/>
            <person name="Suh S.H."/>
            <person name="Franz C.M.A.P."/>
        </authorList>
    </citation>
    <scope>NUCLEOTIDE SEQUENCE [LARGE SCALE GENOMIC DNA]</scope>
    <source>
        <strain evidence="3 4">S16</strain>
    </source>
</reference>
<dbReference type="SMART" id="SM00671">
    <property type="entry name" value="SEL1"/>
    <property type="match status" value="7"/>
</dbReference>
<dbReference type="SUPFAM" id="SSF81901">
    <property type="entry name" value="HCP-like"/>
    <property type="match status" value="2"/>
</dbReference>
<evidence type="ECO:0000256" key="2">
    <source>
        <dbReference type="SAM" id="SignalP"/>
    </source>
</evidence>
<proteinExistence type="predicted"/>
<dbReference type="Proteomes" id="UP000321126">
    <property type="component" value="Unassembled WGS sequence"/>
</dbReference>
<keyword evidence="2" id="KW-0732">Signal</keyword>
<accession>A0A5C7C1D2</accession>
<feature type="region of interest" description="Disordered" evidence="1">
    <location>
        <begin position="75"/>
        <end position="100"/>
    </location>
</feature>
<dbReference type="PROSITE" id="PS51257">
    <property type="entry name" value="PROKAR_LIPOPROTEIN"/>
    <property type="match status" value="1"/>
</dbReference>
<organism evidence="3 4">
    <name type="scientific">Serratia marcescens</name>
    <dbReference type="NCBI Taxonomy" id="615"/>
    <lineage>
        <taxon>Bacteria</taxon>
        <taxon>Pseudomonadati</taxon>
        <taxon>Pseudomonadota</taxon>
        <taxon>Gammaproteobacteria</taxon>
        <taxon>Enterobacterales</taxon>
        <taxon>Yersiniaceae</taxon>
        <taxon>Serratia</taxon>
    </lineage>
</organism>
<protein>
    <submittedName>
        <fullName evidence="3">Sel1 repeat family protein</fullName>
    </submittedName>
</protein>
<feature type="signal peptide" evidence="2">
    <location>
        <begin position="1"/>
        <end position="22"/>
    </location>
</feature>
<dbReference type="InterPro" id="IPR011990">
    <property type="entry name" value="TPR-like_helical_dom_sf"/>
</dbReference>
<dbReference type="PANTHER" id="PTHR11102:SF160">
    <property type="entry name" value="ERAD-ASSOCIATED E3 UBIQUITIN-PROTEIN LIGASE COMPONENT HRD3"/>
    <property type="match status" value="1"/>
</dbReference>
<dbReference type="InterPro" id="IPR050767">
    <property type="entry name" value="Sel1_AlgK"/>
</dbReference>
<dbReference type="InterPro" id="IPR006597">
    <property type="entry name" value="Sel1-like"/>
</dbReference>
<dbReference type="PANTHER" id="PTHR11102">
    <property type="entry name" value="SEL-1-LIKE PROTEIN"/>
    <property type="match status" value="1"/>
</dbReference>
<sequence>MMPRFYLTLRLMALLVAGGLSACSAPLSTLPEAALEQKAQAGDAQAQYVLAGKLSARGEYGRSLALMKQVASQSAASDASRSTRADAARQAGDGYHTGLGEPRNETLARQWWTRASSLGNAQASMNLAGHCQAAHGASPVADCISQFETAARQGNAQAQLMLARWYQTQPEGEKTALSWLQKAAAQREPAALALMAHRHETGNGVDKSEDIARREYRHSAALGNPQAQRWMAEHSDGTERMAWYQKAAEGGDVTAQRWLAQTYLSGNGVAQNQTEGMGWLKRAVDKGDARAQYLYSQYQSTDEMRLHWLTLSAKGGDLQAARALAGWYEKQGDEVRARSAWQQLAARGDAEGRYHYGDMLRLGLGGPHDYTQAFTQYRLSAMAGNRMAQYRAGMMSQDGLGLPRNRIQAYAWYSLAATENAKDAVDALNALEALLKPDEIKAAQKLAREWSLRIAQGQNEVAR</sequence>